<organism evidence="2 3">
    <name type="scientific">Papio anubis</name>
    <name type="common">Olive baboon</name>
    <dbReference type="NCBI Taxonomy" id="9555"/>
    <lineage>
        <taxon>Eukaryota</taxon>
        <taxon>Metazoa</taxon>
        <taxon>Chordata</taxon>
        <taxon>Craniata</taxon>
        <taxon>Vertebrata</taxon>
        <taxon>Euteleostomi</taxon>
        <taxon>Mammalia</taxon>
        <taxon>Eutheria</taxon>
        <taxon>Euarchontoglires</taxon>
        <taxon>Primates</taxon>
        <taxon>Haplorrhini</taxon>
        <taxon>Catarrhini</taxon>
        <taxon>Cercopithecidae</taxon>
        <taxon>Cercopithecinae</taxon>
        <taxon>Papio</taxon>
    </lineage>
</organism>
<dbReference type="AlphaFoldDB" id="A0A2I3N3X9"/>
<dbReference type="PANTHER" id="PTHR23232">
    <property type="entry name" value="KRAB DOMAIN C2H2 ZINC FINGER"/>
    <property type="match status" value="1"/>
</dbReference>
<feature type="domain" description="KRAB" evidence="1">
    <location>
        <begin position="14"/>
        <end position="85"/>
    </location>
</feature>
<dbReference type="Bgee" id="ENSPANG00000029420">
    <property type="expression patterns" value="Expressed in pituitary gland and 6 other cell types or tissues"/>
</dbReference>
<evidence type="ECO:0000313" key="2">
    <source>
        <dbReference type="Ensembl" id="ENSPANP00000042717.2"/>
    </source>
</evidence>
<dbReference type="PROSITE" id="PS50805">
    <property type="entry name" value="KRAB"/>
    <property type="match status" value="1"/>
</dbReference>
<accession>A0A2I3N3X9</accession>
<protein>
    <recommendedName>
        <fullName evidence="1">KRAB domain-containing protein</fullName>
    </recommendedName>
</protein>
<evidence type="ECO:0000259" key="1">
    <source>
        <dbReference type="PROSITE" id="PS50805"/>
    </source>
</evidence>
<dbReference type="InterPro" id="IPR001909">
    <property type="entry name" value="KRAB"/>
</dbReference>
<dbReference type="PANTHER" id="PTHR23232:SF157">
    <property type="entry name" value="ZINC FINGER PROTEIN 525"/>
    <property type="match status" value="1"/>
</dbReference>
<keyword evidence="3" id="KW-1185">Reference proteome</keyword>
<dbReference type="InterPro" id="IPR050169">
    <property type="entry name" value="Krueppel_C2H2_ZnF"/>
</dbReference>
<dbReference type="Pfam" id="PF01352">
    <property type="entry name" value="KRAB"/>
    <property type="match status" value="1"/>
</dbReference>
<reference evidence="2 3" key="1">
    <citation type="submission" date="2012-03" db="EMBL/GenBank/DDBJ databases">
        <title>Whole Genome Assembly of Papio anubis.</title>
        <authorList>
            <person name="Liu Y.L."/>
            <person name="Abraham K.A."/>
            <person name="Akbar H.A."/>
            <person name="Ali S.A."/>
            <person name="Anosike U.A."/>
            <person name="Aqrawi P.A."/>
            <person name="Arias F.A."/>
            <person name="Attaway T.A."/>
            <person name="Awwad R.A."/>
            <person name="Babu C.B."/>
            <person name="Bandaranaike D.B."/>
            <person name="Battles P.B."/>
            <person name="Bell A.B."/>
            <person name="Beltran B.B."/>
            <person name="Berhane-Mersha D.B."/>
            <person name="Bess C.B."/>
            <person name="Bickham C.B."/>
            <person name="Bolden T.B."/>
            <person name="Carter K.C."/>
            <person name="Chau D.C."/>
            <person name="Chavez A.C."/>
            <person name="Clerc-Blankenburg K.C."/>
            <person name="Coyle M.C."/>
            <person name="Dao M.D."/>
            <person name="Davila M.L.D."/>
            <person name="Davy-Carroll L.D."/>
            <person name="Denson S.D."/>
            <person name="Dinh H.D."/>
            <person name="Fernandez S.F."/>
            <person name="Fernando P.F."/>
            <person name="Forbes L.F."/>
            <person name="Francis C.F."/>
            <person name="Francisco L.F."/>
            <person name="Fu Q.F."/>
            <person name="Garcia-Iii R.G."/>
            <person name="Garrett T.G."/>
            <person name="Gross S.G."/>
            <person name="Gubbala S.G."/>
            <person name="Hirani K.H."/>
            <person name="Hogues M.H."/>
            <person name="Hollins B.H."/>
            <person name="Jackson L.J."/>
            <person name="Javaid M.J."/>
            <person name="Jhangiani S.J."/>
            <person name="Johnson A.J."/>
            <person name="Johnson B.J."/>
            <person name="Jones J.J."/>
            <person name="Joshi V.J."/>
            <person name="Kalu J.K."/>
            <person name="Khan N.K."/>
            <person name="Korchina V.K."/>
            <person name="Kovar C.K."/>
            <person name="Lago L.L."/>
            <person name="Lara F.L."/>
            <person name="Le T.-K.L."/>
            <person name="Lee S.L."/>
            <person name="Legall-Iii F.L."/>
            <person name="Lemon S.L."/>
            <person name="Liu J.L."/>
            <person name="Liu Y.-S.L."/>
            <person name="Liyanage D.L."/>
            <person name="Lopez J.L."/>
            <person name="Lorensuhewa L.L."/>
            <person name="Mata R.M."/>
            <person name="Mathew T.M."/>
            <person name="Mercado C.M."/>
            <person name="Mercado I.M."/>
            <person name="Morales K.M."/>
            <person name="Morgan M.M."/>
            <person name="Munidasa M.M."/>
            <person name="Ngo D.N."/>
            <person name="Nguyen L.N."/>
            <person name="Nguyen T.N."/>
            <person name="Nguyen N.N."/>
            <person name="Obregon M.O."/>
            <person name="Okwuonu G.O."/>
            <person name="Ongeri F.O."/>
            <person name="Onwere C.O."/>
            <person name="Osifeso I.O."/>
            <person name="Parra A.P."/>
            <person name="Patil S.P."/>
            <person name="Perez A.P."/>
            <person name="Perez Y.P."/>
            <person name="Pham C.P."/>
            <person name="Pu L.-L.P."/>
            <person name="Puazo M.P."/>
            <person name="Quiroz J.Q."/>
            <person name="Rouhana J.R."/>
            <person name="Ruiz M.R."/>
            <person name="Ruiz S.-J.R."/>
            <person name="Saada N.S."/>
            <person name="Santibanez J.S."/>
            <person name="Scheel M.S."/>
            <person name="Schneider B.S."/>
            <person name="Simmons D.S."/>
            <person name="Sisson I.S."/>
            <person name="Tang L.-Y.T."/>
            <person name="Thornton R.T."/>
            <person name="Tisius J.T."/>
            <person name="Toledanes G.T."/>
            <person name="Trejos Z.T."/>
            <person name="Usmani K.U."/>
            <person name="Varghese R.V."/>
            <person name="Vattathil S.V."/>
            <person name="Vee V.V."/>
            <person name="Walker D.W."/>
            <person name="Weissenberger G.W."/>
            <person name="White C.W."/>
            <person name="Williams A.W."/>
            <person name="Woodworth J.W."/>
            <person name="Wright R.W."/>
            <person name="Zhu Y.Z."/>
            <person name="Han Y.H."/>
            <person name="Newsham I.N."/>
            <person name="Nazareth L.N."/>
            <person name="Worley K.W."/>
            <person name="Muzny D.M."/>
            <person name="Rogers J.R."/>
            <person name="Gibbs R.G."/>
        </authorList>
    </citation>
    <scope>NUCLEOTIDE SEQUENCE [LARGE SCALE GENOMIC DNA]</scope>
</reference>
<dbReference type="Proteomes" id="UP000028761">
    <property type="component" value="Chromosome 20"/>
</dbReference>
<dbReference type="CDD" id="cd07765">
    <property type="entry name" value="KRAB_A-box"/>
    <property type="match status" value="1"/>
</dbReference>
<proteinExistence type="predicted"/>
<dbReference type="SUPFAM" id="SSF109640">
    <property type="entry name" value="KRAB domain (Kruppel-associated box)"/>
    <property type="match status" value="1"/>
</dbReference>
<dbReference type="InterPro" id="IPR036051">
    <property type="entry name" value="KRAB_dom_sf"/>
</dbReference>
<dbReference type="Ensembl" id="ENSPANT00000031523.2">
    <property type="protein sequence ID" value="ENSPANP00000042717.2"/>
    <property type="gene ID" value="ENSPANG00000029420.2"/>
</dbReference>
<dbReference type="OMA" id="WEYLEPA"/>
<dbReference type="Gene3D" id="6.10.140.140">
    <property type="match status" value="1"/>
</dbReference>
<reference evidence="2" key="2">
    <citation type="submission" date="2025-08" db="UniProtKB">
        <authorList>
            <consortium name="Ensembl"/>
        </authorList>
    </citation>
    <scope>IDENTIFICATION</scope>
</reference>
<reference evidence="2" key="3">
    <citation type="submission" date="2025-09" db="UniProtKB">
        <authorList>
            <consortium name="Ensembl"/>
        </authorList>
    </citation>
    <scope>IDENTIFICATION</scope>
</reference>
<dbReference type="GO" id="GO:0006355">
    <property type="term" value="P:regulation of DNA-templated transcription"/>
    <property type="evidence" value="ECO:0007669"/>
    <property type="project" value="InterPro"/>
</dbReference>
<evidence type="ECO:0000313" key="3">
    <source>
        <dbReference type="Proteomes" id="UP000028761"/>
    </source>
</evidence>
<dbReference type="SMART" id="SM00349">
    <property type="entry name" value="KRAB"/>
    <property type="match status" value="1"/>
</dbReference>
<sequence>MAHKYVGLQFQGSVTFEDVAIAFSQQEWESLDSSQRGLYRDVMLENYRNLVSMGHSLSKPHVIALLEQWKEPEVTERKDERRWCTG</sequence>
<dbReference type="GeneTree" id="ENSGT00940000164353"/>
<dbReference type="STRING" id="9555.ENSPANP00000042717"/>
<name>A0A2I3N3X9_PAPAN</name>